<name>A0ABP9PYP3_9PSEU</name>
<evidence type="ECO:0000313" key="2">
    <source>
        <dbReference type="EMBL" id="GAA5153646.1"/>
    </source>
</evidence>
<dbReference type="PANTHER" id="PTHR35010:SF2">
    <property type="entry name" value="BLL4672 PROTEIN"/>
    <property type="match status" value="1"/>
</dbReference>
<gene>
    <name evidence="2" type="ORF">GCM10023321_24220</name>
</gene>
<protein>
    <submittedName>
        <fullName evidence="2">Helix-turn-helix transcriptional regulator</fullName>
    </submittedName>
</protein>
<organism evidence="2 3">
    <name type="scientific">Pseudonocardia eucalypti</name>
    <dbReference type="NCBI Taxonomy" id="648755"/>
    <lineage>
        <taxon>Bacteria</taxon>
        <taxon>Bacillati</taxon>
        <taxon>Actinomycetota</taxon>
        <taxon>Actinomycetes</taxon>
        <taxon>Pseudonocardiales</taxon>
        <taxon>Pseudonocardiaceae</taxon>
        <taxon>Pseudonocardia</taxon>
    </lineage>
</organism>
<dbReference type="Pfam" id="PF13560">
    <property type="entry name" value="HTH_31"/>
    <property type="match status" value="1"/>
</dbReference>
<dbReference type="Proteomes" id="UP001428817">
    <property type="component" value="Unassembled WGS sequence"/>
</dbReference>
<dbReference type="EMBL" id="BAABJP010000008">
    <property type="protein sequence ID" value="GAA5153646.1"/>
    <property type="molecule type" value="Genomic_DNA"/>
</dbReference>
<dbReference type="CDD" id="cd00093">
    <property type="entry name" value="HTH_XRE"/>
    <property type="match status" value="1"/>
</dbReference>
<comment type="caution">
    <text evidence="2">The sequence shown here is derived from an EMBL/GenBank/DDBJ whole genome shotgun (WGS) entry which is preliminary data.</text>
</comment>
<evidence type="ECO:0000259" key="1">
    <source>
        <dbReference type="PROSITE" id="PS50943"/>
    </source>
</evidence>
<dbReference type="PROSITE" id="PS50943">
    <property type="entry name" value="HTH_CROC1"/>
    <property type="match status" value="1"/>
</dbReference>
<evidence type="ECO:0000313" key="3">
    <source>
        <dbReference type="Proteomes" id="UP001428817"/>
    </source>
</evidence>
<dbReference type="Pfam" id="PF17765">
    <property type="entry name" value="MLTR_LBD"/>
    <property type="match status" value="1"/>
</dbReference>
<dbReference type="InterPro" id="IPR041413">
    <property type="entry name" value="MLTR_LBD"/>
</dbReference>
<dbReference type="InterPro" id="IPR001387">
    <property type="entry name" value="Cro/C1-type_HTH"/>
</dbReference>
<feature type="domain" description="HTH cro/C1-type" evidence="1">
    <location>
        <begin position="36"/>
        <end position="83"/>
    </location>
</feature>
<dbReference type="InterPro" id="IPR010982">
    <property type="entry name" value="Lambda_DNA-bd_dom_sf"/>
</dbReference>
<sequence length="278" mass="30993">MRVAPSALGEFLRARRSRVGPEDVGLPAVSHRRVSGLRREEVALLAGMSVDYYVRLEQGRERSPSVQVLEALSSTLRLDEDARAHLFRLAGLGPRPRPIPAPEAVAPELLRLLESWPEQPALVLGGTYDVLARNRIGRALFEEFSHSDNLLLNVFLDPAAHRFYRDWQSAAVNTVAGFRLLTAQRLADPRVAQILLELEEHSPEFRRIWARNDARGKNAETKTFVHHQVGELTLHMQAFDVRSAPGQQLIVYHTEPESPSAQAVRLLGSLAATADLES</sequence>
<dbReference type="SMART" id="SM00530">
    <property type="entry name" value="HTH_XRE"/>
    <property type="match status" value="1"/>
</dbReference>
<dbReference type="PANTHER" id="PTHR35010">
    <property type="entry name" value="BLL4672 PROTEIN-RELATED"/>
    <property type="match status" value="1"/>
</dbReference>
<keyword evidence="3" id="KW-1185">Reference proteome</keyword>
<dbReference type="Gene3D" id="1.10.260.40">
    <property type="entry name" value="lambda repressor-like DNA-binding domains"/>
    <property type="match status" value="1"/>
</dbReference>
<dbReference type="Gene3D" id="3.30.450.180">
    <property type="match status" value="1"/>
</dbReference>
<reference evidence="3" key="1">
    <citation type="journal article" date="2019" name="Int. J. Syst. Evol. Microbiol.">
        <title>The Global Catalogue of Microorganisms (GCM) 10K type strain sequencing project: providing services to taxonomists for standard genome sequencing and annotation.</title>
        <authorList>
            <consortium name="The Broad Institute Genomics Platform"/>
            <consortium name="The Broad Institute Genome Sequencing Center for Infectious Disease"/>
            <person name="Wu L."/>
            <person name="Ma J."/>
        </authorList>
    </citation>
    <scope>NUCLEOTIDE SEQUENCE [LARGE SCALE GENOMIC DNA]</scope>
    <source>
        <strain evidence="3">JCM 18303</strain>
    </source>
</reference>
<accession>A0ABP9PYP3</accession>
<proteinExistence type="predicted"/>
<dbReference type="SUPFAM" id="SSF47413">
    <property type="entry name" value="lambda repressor-like DNA-binding domains"/>
    <property type="match status" value="1"/>
</dbReference>